<feature type="domain" description="Tectonic-1-3 N-terminal" evidence="7">
    <location>
        <begin position="61"/>
        <end position="163"/>
    </location>
</feature>
<protein>
    <recommendedName>
        <fullName evidence="10">Tectonic domain-containing protein</fullName>
    </recommendedName>
</protein>
<feature type="domain" description="Tectonic-1-3" evidence="6">
    <location>
        <begin position="407"/>
        <end position="594"/>
    </location>
</feature>
<dbReference type="AlphaFoldDB" id="A0A8S3ZV41"/>
<gene>
    <name evidence="8" type="ORF">CUNI_LOCUS18887</name>
</gene>
<feature type="signal peptide" evidence="5">
    <location>
        <begin position="1"/>
        <end position="27"/>
    </location>
</feature>
<evidence type="ECO:0000256" key="5">
    <source>
        <dbReference type="SAM" id="SignalP"/>
    </source>
</evidence>
<keyword evidence="3" id="KW-0970">Cilium biogenesis/degradation</keyword>
<evidence type="ECO:0000256" key="1">
    <source>
        <dbReference type="ARBA" id="ARBA00007633"/>
    </source>
</evidence>
<dbReference type="PANTHER" id="PTHR14611">
    <property type="entry name" value="TECTONIC FAMILY MEMBER"/>
    <property type="match status" value="1"/>
</dbReference>
<accession>A0A8S3ZV41</accession>
<evidence type="ECO:0000256" key="2">
    <source>
        <dbReference type="ARBA" id="ARBA00022729"/>
    </source>
</evidence>
<dbReference type="EMBL" id="CAJHNH020006112">
    <property type="protein sequence ID" value="CAG5133329.1"/>
    <property type="molecule type" value="Genomic_DNA"/>
</dbReference>
<keyword evidence="2 5" id="KW-0732">Signal</keyword>
<organism evidence="8 9">
    <name type="scientific">Candidula unifasciata</name>
    <dbReference type="NCBI Taxonomy" id="100452"/>
    <lineage>
        <taxon>Eukaryota</taxon>
        <taxon>Metazoa</taxon>
        <taxon>Spiralia</taxon>
        <taxon>Lophotrochozoa</taxon>
        <taxon>Mollusca</taxon>
        <taxon>Gastropoda</taxon>
        <taxon>Heterobranchia</taxon>
        <taxon>Euthyneura</taxon>
        <taxon>Panpulmonata</taxon>
        <taxon>Eupulmonata</taxon>
        <taxon>Stylommatophora</taxon>
        <taxon>Helicina</taxon>
        <taxon>Helicoidea</taxon>
        <taxon>Geomitridae</taxon>
        <taxon>Candidula</taxon>
    </lineage>
</organism>
<reference evidence="8" key="1">
    <citation type="submission" date="2021-04" db="EMBL/GenBank/DDBJ databases">
        <authorList>
            <consortium name="Molecular Ecology Group"/>
        </authorList>
    </citation>
    <scope>NUCLEOTIDE SEQUENCE</scope>
</reference>
<comment type="caution">
    <text evidence="8">The sequence shown here is derived from an EMBL/GenBank/DDBJ whole genome shotgun (WGS) entry which is preliminary data.</text>
</comment>
<evidence type="ECO:0000259" key="7">
    <source>
        <dbReference type="Pfam" id="PF25752"/>
    </source>
</evidence>
<dbReference type="PANTHER" id="PTHR14611:SF2">
    <property type="entry name" value="TECTONIC"/>
    <property type="match status" value="1"/>
</dbReference>
<keyword evidence="9" id="KW-1185">Reference proteome</keyword>
<comment type="similarity">
    <text evidence="1">Belongs to the tectonic family.</text>
</comment>
<dbReference type="OrthoDB" id="2104337at2759"/>
<dbReference type="InterPro" id="IPR011677">
    <property type="entry name" value="TCTN1-3_dom"/>
</dbReference>
<evidence type="ECO:0000313" key="8">
    <source>
        <dbReference type="EMBL" id="CAG5133329.1"/>
    </source>
</evidence>
<feature type="domain" description="Tectonic-1-3" evidence="6">
    <location>
        <begin position="198"/>
        <end position="367"/>
    </location>
</feature>
<feature type="chain" id="PRO_5035865316" description="Tectonic domain-containing protein" evidence="5">
    <location>
        <begin position="28"/>
        <end position="680"/>
    </location>
</feature>
<keyword evidence="4" id="KW-0325">Glycoprotein</keyword>
<dbReference type="InterPro" id="IPR057724">
    <property type="entry name" value="TCTN1-3_N"/>
</dbReference>
<name>A0A8S3ZV41_9EUPU</name>
<dbReference type="Pfam" id="PF07773">
    <property type="entry name" value="TCTN_DUF1619"/>
    <property type="match status" value="2"/>
</dbReference>
<evidence type="ECO:0008006" key="10">
    <source>
        <dbReference type="Google" id="ProtNLM"/>
    </source>
</evidence>
<dbReference type="Pfam" id="PF25752">
    <property type="entry name" value="DUF1619_N"/>
    <property type="match status" value="1"/>
</dbReference>
<proteinExistence type="inferred from homology"/>
<evidence type="ECO:0000256" key="3">
    <source>
        <dbReference type="ARBA" id="ARBA00022794"/>
    </source>
</evidence>
<evidence type="ECO:0000313" key="9">
    <source>
        <dbReference type="Proteomes" id="UP000678393"/>
    </source>
</evidence>
<sequence length="680" mass="74485">MAAKCVNMFKLGLIVCIGSILICSSWSQNDTTTIEYNTTDIDNTTTSTMTTTVPTTSLPTTTTIKPSVPGTTIPANVDVSKCPCDLTGNACDVGCCCDPDCSDADRAVFTPCQPFSYVLDDKLCFDRNVFFLENGPARSGDSGDLFCIYFDNDEKRNYYINPSLVTTEAEFLSYAAKYRKFSFQSVVPSTSVRNFNPFYKRGDPIYVVFPDNAVSLLALPAAVANSPLCTDSNPAAYLIDKSYTCARTLSNLPEDCVNNTGLRASTFYENFRIIRDTFLLKEFNSSSRIQHPILGSVDLTEVTSLYNNSYTVALSLDPDNPLQCMKNGVTGNCSFTEPMPPVYNATTQTCQNALLGVRYRFVTNGTLGIDSAFVSFIFSDVGYPNIAQTFSTTFTTVSSTGERIQRSGHPGYQVGQPIMAGVLNVTSQGATTDERILLQQARGQQLALIRGSVSGDCLMDLGQLREPVLFGQDMRTGCFIQVNETSEAEVCKMLQQLIIRVIEGYSAPAYDATLNVYLKNNLYVAMFGDSDVQRTGDWVEVLFKNRPSSPSQTVGAQCDLSLGANLQILYANVGSLPNPQAKIIGVAYVYDEPQVVRYKCSGSFCQPGSSMSQKVEISSSVTFIDVSQLPVAVEGVYPTTAARLPYDFFYPFLSDAPRSLHAGHLCWFLCLLCVLNMLRH</sequence>
<dbReference type="InterPro" id="IPR040354">
    <property type="entry name" value="TCTN1-3"/>
</dbReference>
<dbReference type="Proteomes" id="UP000678393">
    <property type="component" value="Unassembled WGS sequence"/>
</dbReference>
<evidence type="ECO:0000259" key="6">
    <source>
        <dbReference type="Pfam" id="PF07773"/>
    </source>
</evidence>
<dbReference type="GO" id="GO:0060271">
    <property type="term" value="P:cilium assembly"/>
    <property type="evidence" value="ECO:0007669"/>
    <property type="project" value="TreeGrafter"/>
</dbReference>
<evidence type="ECO:0000256" key="4">
    <source>
        <dbReference type="ARBA" id="ARBA00023180"/>
    </source>
</evidence>